<dbReference type="AlphaFoldDB" id="A0A6G0UB93"/>
<keyword evidence="3" id="KW-0862">Zinc</keyword>
<dbReference type="Proteomes" id="UP000475862">
    <property type="component" value="Unassembled WGS sequence"/>
</dbReference>
<keyword evidence="2 5" id="KW-0863">Zinc-finger</keyword>
<dbReference type="Pfam" id="PF05485">
    <property type="entry name" value="THAP"/>
    <property type="match status" value="1"/>
</dbReference>
<organism evidence="7 8">
    <name type="scientific">Aphis glycines</name>
    <name type="common">Soybean aphid</name>
    <dbReference type="NCBI Taxonomy" id="307491"/>
    <lineage>
        <taxon>Eukaryota</taxon>
        <taxon>Metazoa</taxon>
        <taxon>Ecdysozoa</taxon>
        <taxon>Arthropoda</taxon>
        <taxon>Hexapoda</taxon>
        <taxon>Insecta</taxon>
        <taxon>Pterygota</taxon>
        <taxon>Neoptera</taxon>
        <taxon>Paraneoptera</taxon>
        <taxon>Hemiptera</taxon>
        <taxon>Sternorrhyncha</taxon>
        <taxon>Aphidomorpha</taxon>
        <taxon>Aphidoidea</taxon>
        <taxon>Aphididae</taxon>
        <taxon>Aphidini</taxon>
        <taxon>Aphis</taxon>
        <taxon>Aphis</taxon>
    </lineage>
</organism>
<protein>
    <recommendedName>
        <fullName evidence="6">THAP-type domain-containing protein</fullName>
    </recommendedName>
</protein>
<dbReference type="InterPro" id="IPR006612">
    <property type="entry name" value="THAP_Znf"/>
</dbReference>
<accession>A0A6G0UB93</accession>
<dbReference type="GO" id="GO:0003677">
    <property type="term" value="F:DNA binding"/>
    <property type="evidence" value="ECO:0007669"/>
    <property type="project" value="UniProtKB-UniRule"/>
</dbReference>
<sequence length="170" mass="19635">MIGLKSLNNIITKKKKKKRKMYHLYNTTISLINSQDFTAIPLIPVVSFPGVISLNSEICEYDIHIMKFFNLYQLQLMCTVQLRLKMVNFCSAFNCASSSDVRKDLSFHKFPLKDKKRLQKWVHADTTTTIAVQNNENMLSTCKTETEFVDVGVQTKLTGEEFEKTLNDLR</sequence>
<comment type="caution">
    <text evidence="7">The sequence shown here is derived from an EMBL/GenBank/DDBJ whole genome shotgun (WGS) entry which is preliminary data.</text>
</comment>
<evidence type="ECO:0000256" key="2">
    <source>
        <dbReference type="ARBA" id="ARBA00022771"/>
    </source>
</evidence>
<proteinExistence type="predicted"/>
<evidence type="ECO:0000256" key="4">
    <source>
        <dbReference type="ARBA" id="ARBA00023125"/>
    </source>
</evidence>
<dbReference type="OrthoDB" id="6604432at2759"/>
<dbReference type="GO" id="GO:0008270">
    <property type="term" value="F:zinc ion binding"/>
    <property type="evidence" value="ECO:0007669"/>
    <property type="project" value="UniProtKB-KW"/>
</dbReference>
<feature type="domain" description="THAP-type" evidence="6">
    <location>
        <begin position="86"/>
        <end position="166"/>
    </location>
</feature>
<reference evidence="7 8" key="1">
    <citation type="submission" date="2019-08" db="EMBL/GenBank/DDBJ databases">
        <title>The genome of the soybean aphid Biotype 1, its phylome, world population structure and adaptation to the North American continent.</title>
        <authorList>
            <person name="Giordano R."/>
            <person name="Donthu R.K."/>
            <person name="Hernandez A.G."/>
            <person name="Wright C.L."/>
            <person name="Zimin A.V."/>
        </authorList>
    </citation>
    <scope>NUCLEOTIDE SEQUENCE [LARGE SCALE GENOMIC DNA]</scope>
    <source>
        <tissue evidence="7">Whole aphids</tissue>
    </source>
</reference>
<gene>
    <name evidence="7" type="ORF">AGLY_001135</name>
</gene>
<name>A0A6G0UB93_APHGL</name>
<evidence type="ECO:0000256" key="5">
    <source>
        <dbReference type="PROSITE-ProRule" id="PRU00309"/>
    </source>
</evidence>
<keyword evidence="1" id="KW-0479">Metal-binding</keyword>
<evidence type="ECO:0000256" key="3">
    <source>
        <dbReference type="ARBA" id="ARBA00022833"/>
    </source>
</evidence>
<keyword evidence="8" id="KW-1185">Reference proteome</keyword>
<dbReference type="PROSITE" id="PS50950">
    <property type="entry name" value="ZF_THAP"/>
    <property type="match status" value="1"/>
</dbReference>
<keyword evidence="4 5" id="KW-0238">DNA-binding</keyword>
<evidence type="ECO:0000313" key="8">
    <source>
        <dbReference type="Proteomes" id="UP000475862"/>
    </source>
</evidence>
<evidence type="ECO:0000313" key="7">
    <source>
        <dbReference type="EMBL" id="KAE9545592.1"/>
    </source>
</evidence>
<evidence type="ECO:0000256" key="1">
    <source>
        <dbReference type="ARBA" id="ARBA00022723"/>
    </source>
</evidence>
<dbReference type="SUPFAM" id="SSF57716">
    <property type="entry name" value="Glucocorticoid receptor-like (DNA-binding domain)"/>
    <property type="match status" value="1"/>
</dbReference>
<dbReference type="EMBL" id="VYZN01000001">
    <property type="protein sequence ID" value="KAE9545592.1"/>
    <property type="molecule type" value="Genomic_DNA"/>
</dbReference>
<evidence type="ECO:0000259" key="6">
    <source>
        <dbReference type="PROSITE" id="PS50950"/>
    </source>
</evidence>